<protein>
    <submittedName>
        <fullName evidence="3">AAA domain-containing protein, putative AbiEii toxin, Type IV TA system</fullName>
    </submittedName>
</protein>
<comment type="caution">
    <text evidence="2">The sequence shown here is derived from an EMBL/GenBank/DDBJ whole genome shotgun (WGS) entry which is preliminary data.</text>
</comment>
<evidence type="ECO:0000313" key="5">
    <source>
        <dbReference type="Proteomes" id="UP000183042"/>
    </source>
</evidence>
<evidence type="ECO:0000259" key="1">
    <source>
        <dbReference type="Pfam" id="PF13304"/>
    </source>
</evidence>
<dbReference type="GeneID" id="65078325"/>
<proteinExistence type="predicted"/>
<reference evidence="2 4" key="1">
    <citation type="submission" date="2015-09" db="EMBL/GenBank/DDBJ databases">
        <title>Genome announcement of multiple Pseudomonas syringae strains.</title>
        <authorList>
            <person name="Thakur S."/>
            <person name="Wang P.W."/>
            <person name="Gong Y."/>
            <person name="Weir B.S."/>
            <person name="Guttman D.S."/>
        </authorList>
    </citation>
    <scope>NUCLEOTIDE SEQUENCE [LARGE SCALE GENOMIC DNA]</scope>
    <source>
        <strain evidence="2 4">ICMP19117</strain>
    </source>
</reference>
<evidence type="ECO:0000313" key="3">
    <source>
        <dbReference type="EMBL" id="SDO48744.1"/>
    </source>
</evidence>
<organism evidence="2 4">
    <name type="scientific">Pseudomonas congelans</name>
    <dbReference type="NCBI Taxonomy" id="200452"/>
    <lineage>
        <taxon>Bacteria</taxon>
        <taxon>Pseudomonadati</taxon>
        <taxon>Pseudomonadota</taxon>
        <taxon>Gammaproteobacteria</taxon>
        <taxon>Pseudomonadales</taxon>
        <taxon>Pseudomonadaceae</taxon>
        <taxon>Pseudomonas</taxon>
    </lineage>
</organism>
<dbReference type="Proteomes" id="UP000050411">
    <property type="component" value="Unassembled WGS sequence"/>
</dbReference>
<dbReference type="AlphaFoldDB" id="A0A0P9NPN4"/>
<feature type="domain" description="ATPase AAA-type core" evidence="1">
    <location>
        <begin position="36"/>
        <end position="346"/>
    </location>
</feature>
<dbReference type="PATRIC" id="fig|200452.3.peg.717"/>
<evidence type="ECO:0000313" key="4">
    <source>
        <dbReference type="Proteomes" id="UP000050411"/>
    </source>
</evidence>
<dbReference type="InterPro" id="IPR051396">
    <property type="entry name" value="Bact_Antivir_Def_Nuclease"/>
</dbReference>
<dbReference type="Pfam" id="PF13304">
    <property type="entry name" value="AAA_21"/>
    <property type="match status" value="1"/>
</dbReference>
<reference evidence="3 5" key="2">
    <citation type="submission" date="2016-10" db="EMBL/GenBank/DDBJ databases">
        <authorList>
            <person name="Varghese N."/>
            <person name="Submissions S."/>
        </authorList>
    </citation>
    <scope>NUCLEOTIDE SEQUENCE [LARGE SCALE GENOMIC DNA]</scope>
    <source>
        <strain evidence="3 5">DSM 14939</strain>
    </source>
</reference>
<dbReference type="EMBL" id="FNJH01000001">
    <property type="protein sequence ID" value="SDO48744.1"/>
    <property type="molecule type" value="Genomic_DNA"/>
</dbReference>
<accession>A0A0P9NPN4</accession>
<dbReference type="GO" id="GO:0005524">
    <property type="term" value="F:ATP binding"/>
    <property type="evidence" value="ECO:0007669"/>
    <property type="project" value="InterPro"/>
</dbReference>
<dbReference type="PANTHER" id="PTHR43581">
    <property type="entry name" value="ATP/GTP PHOSPHATASE"/>
    <property type="match status" value="1"/>
</dbReference>
<evidence type="ECO:0000313" key="2">
    <source>
        <dbReference type="EMBL" id="KPW86648.1"/>
    </source>
</evidence>
<dbReference type="PANTHER" id="PTHR43581:SF3">
    <property type="entry name" value="AAA+ ATPASE DOMAIN-CONTAINING PROTEIN"/>
    <property type="match status" value="1"/>
</dbReference>
<gene>
    <name evidence="2" type="ORF">ALO92_00581</name>
    <name evidence="3" type="ORF">SAMN05216596_101537</name>
</gene>
<name>A0A0P9NPN4_9PSED</name>
<sequence>MPFVHKLSFSDWSGRLKEVVFSSPQDSLKEKGFHTTIITGQNGSHKSTILKELVSAIVLIDGEAKIQYGAHSNFSPHVICVSGSVADRFPLKEKPGGGSTEFDVPDYVYLGQRVGPNLLSKKRPLETLLISALDNRKGDRYKWGFFRKAHQFAGIKMSVKFELAIERAFSEDSFHLRDAIVERTIGRGSERGAPMRRLSPSTAKWLLNEFSDRDFEDFERFLDNGRKRVTVLLSDNGAICESIPIAMLRLGLLADVVGLKDVLVRSSINNSEFSIYELSSGEYHMYSSILGVGFGVEDSSIVLIDEPENSLHPQWQQDFMSAVFDIGSQGLALGHIIICTHSPLIVGAAPEGATIIDLKNEVAPSESSTFGGSSDEILLSQFGLASSRNRVVVDIIQRAVSLVERGDFGGEEFDLMKPVLASLREKMRPHDPIMQILDALLEEAE</sequence>
<dbReference type="SUPFAM" id="SSF52540">
    <property type="entry name" value="P-loop containing nucleoside triphosphate hydrolases"/>
    <property type="match status" value="1"/>
</dbReference>
<dbReference type="RefSeq" id="WP_192871900.1">
    <property type="nucleotide sequence ID" value="NZ_FNJH01000001.1"/>
</dbReference>
<dbReference type="EMBL" id="LJQB01000025">
    <property type="protein sequence ID" value="KPW86648.1"/>
    <property type="molecule type" value="Genomic_DNA"/>
</dbReference>
<keyword evidence="5" id="KW-1185">Reference proteome</keyword>
<dbReference type="InterPro" id="IPR003959">
    <property type="entry name" value="ATPase_AAA_core"/>
</dbReference>
<dbReference type="InterPro" id="IPR027417">
    <property type="entry name" value="P-loop_NTPase"/>
</dbReference>
<dbReference type="Gene3D" id="3.40.50.300">
    <property type="entry name" value="P-loop containing nucleotide triphosphate hydrolases"/>
    <property type="match status" value="1"/>
</dbReference>
<dbReference type="Proteomes" id="UP000183042">
    <property type="component" value="Unassembled WGS sequence"/>
</dbReference>
<dbReference type="GO" id="GO:0016887">
    <property type="term" value="F:ATP hydrolysis activity"/>
    <property type="evidence" value="ECO:0007669"/>
    <property type="project" value="InterPro"/>
</dbReference>